<accession>A0A8H7RTA6</accession>
<sequence>MEYHGNDVTLSEETMEVLYRAFVKRFNKEREEKQDGAPLPVELTAELDGTGELQQEQNFKKLRKIQRNMHWESGQLQNESTLNFTKNSTDKKLTKLKQYQRYTRSATQLIFKHKPLLKYMKNYNTSYKTPQIGKKLKTLFKKQQNKANAWRYLDLSKRRTKNELPKIMPLMHSISLQALDIMYQRKKITRQQTPLTTNLWTISTKPDGKEILSQNNIQVTTNLHSETEEMDTTETIEAIQEDFIEVLHEDAILFLDKAQEGTQTFTHPTTNPALTTTTTTTTTPLTNKSTGTQDKNISINHRQTTLHHSFGRYQTRGTPSKNFSILENDHITPVAPFGSTRGLQDTIYNNTATMGNTTVVSNTYYS</sequence>
<comment type="caution">
    <text evidence="2">The sequence shown here is derived from an EMBL/GenBank/DDBJ whole genome shotgun (WGS) entry which is preliminary data.</text>
</comment>
<evidence type="ECO:0000313" key="3">
    <source>
        <dbReference type="Proteomes" id="UP000646827"/>
    </source>
</evidence>
<organism evidence="2 3">
    <name type="scientific">Circinella minor</name>
    <dbReference type="NCBI Taxonomy" id="1195481"/>
    <lineage>
        <taxon>Eukaryota</taxon>
        <taxon>Fungi</taxon>
        <taxon>Fungi incertae sedis</taxon>
        <taxon>Mucoromycota</taxon>
        <taxon>Mucoromycotina</taxon>
        <taxon>Mucoromycetes</taxon>
        <taxon>Mucorales</taxon>
        <taxon>Lichtheimiaceae</taxon>
        <taxon>Circinella</taxon>
    </lineage>
</organism>
<feature type="region of interest" description="Disordered" evidence="1">
    <location>
        <begin position="263"/>
        <end position="294"/>
    </location>
</feature>
<proteinExistence type="predicted"/>
<reference evidence="2 3" key="1">
    <citation type="submission" date="2020-12" db="EMBL/GenBank/DDBJ databases">
        <title>Metabolic potential, ecology and presence of endohyphal bacteria is reflected in genomic diversity of Mucoromycotina.</title>
        <authorList>
            <person name="Muszewska A."/>
            <person name="Okrasinska A."/>
            <person name="Steczkiewicz K."/>
            <person name="Drgas O."/>
            <person name="Orlowska M."/>
            <person name="Perlinska-Lenart U."/>
            <person name="Aleksandrzak-Piekarczyk T."/>
            <person name="Szatraj K."/>
            <person name="Zielenkiewicz U."/>
            <person name="Pilsyk S."/>
            <person name="Malc E."/>
            <person name="Mieczkowski P."/>
            <person name="Kruszewska J.S."/>
            <person name="Biernat P."/>
            <person name="Pawlowska J."/>
        </authorList>
    </citation>
    <scope>NUCLEOTIDE SEQUENCE [LARGE SCALE GENOMIC DNA]</scope>
    <source>
        <strain evidence="2 3">CBS 142.35</strain>
    </source>
</reference>
<keyword evidence="3" id="KW-1185">Reference proteome</keyword>
<evidence type="ECO:0000313" key="2">
    <source>
        <dbReference type="EMBL" id="KAG2215398.1"/>
    </source>
</evidence>
<gene>
    <name evidence="2" type="ORF">INT45_009472</name>
</gene>
<feature type="compositionally biased region" description="Low complexity" evidence="1">
    <location>
        <begin position="264"/>
        <end position="292"/>
    </location>
</feature>
<dbReference type="EMBL" id="JAEPRB010000521">
    <property type="protein sequence ID" value="KAG2215398.1"/>
    <property type="molecule type" value="Genomic_DNA"/>
</dbReference>
<protein>
    <submittedName>
        <fullName evidence="2">Uncharacterized protein</fullName>
    </submittedName>
</protein>
<name>A0A8H7RTA6_9FUNG</name>
<dbReference type="Proteomes" id="UP000646827">
    <property type="component" value="Unassembled WGS sequence"/>
</dbReference>
<evidence type="ECO:0000256" key="1">
    <source>
        <dbReference type="SAM" id="MobiDB-lite"/>
    </source>
</evidence>
<dbReference type="AlphaFoldDB" id="A0A8H7RTA6"/>